<dbReference type="EMBL" id="JAPZBU010000009">
    <property type="protein sequence ID" value="KAJ5387767.1"/>
    <property type="molecule type" value="Genomic_DNA"/>
</dbReference>
<keyword evidence="8" id="KW-1185">Reference proteome</keyword>
<keyword evidence="2" id="KW-0238">DNA-binding</keyword>
<dbReference type="PANTHER" id="PTHR31644:SF3">
    <property type="entry name" value="ZN(II)2CYS6 TRANSCRIPTION FACTOR (EUROFUNG)"/>
    <property type="match status" value="1"/>
</dbReference>
<dbReference type="Gene3D" id="4.10.240.10">
    <property type="entry name" value="Zn(2)-C6 fungal-type DNA-binding domain"/>
    <property type="match status" value="1"/>
</dbReference>
<accession>A0A9W9VR42</accession>
<evidence type="ECO:0000256" key="5">
    <source>
        <dbReference type="SAM" id="MobiDB-lite"/>
    </source>
</evidence>
<feature type="compositionally biased region" description="Polar residues" evidence="5">
    <location>
        <begin position="739"/>
        <end position="752"/>
    </location>
</feature>
<dbReference type="Pfam" id="PF00172">
    <property type="entry name" value="Zn_clus"/>
    <property type="match status" value="1"/>
</dbReference>
<evidence type="ECO:0000256" key="3">
    <source>
        <dbReference type="ARBA" id="ARBA00023163"/>
    </source>
</evidence>
<feature type="region of interest" description="Disordered" evidence="5">
    <location>
        <begin position="196"/>
        <end position="241"/>
    </location>
</feature>
<evidence type="ECO:0000313" key="7">
    <source>
        <dbReference type="EMBL" id="KAJ5387767.1"/>
    </source>
</evidence>
<feature type="region of interest" description="Disordered" evidence="5">
    <location>
        <begin position="63"/>
        <end position="168"/>
    </location>
</feature>
<name>A0A9W9VR42_9EURO</name>
<dbReference type="OrthoDB" id="2262349at2759"/>
<feature type="compositionally biased region" description="Polar residues" evidence="5">
    <location>
        <begin position="92"/>
        <end position="146"/>
    </location>
</feature>
<dbReference type="GO" id="GO:0008270">
    <property type="term" value="F:zinc ion binding"/>
    <property type="evidence" value="ECO:0007669"/>
    <property type="project" value="InterPro"/>
</dbReference>
<organism evidence="7 8">
    <name type="scientific">Penicillium cosmopolitanum</name>
    <dbReference type="NCBI Taxonomy" id="1131564"/>
    <lineage>
        <taxon>Eukaryota</taxon>
        <taxon>Fungi</taxon>
        <taxon>Dikarya</taxon>
        <taxon>Ascomycota</taxon>
        <taxon>Pezizomycotina</taxon>
        <taxon>Eurotiomycetes</taxon>
        <taxon>Eurotiomycetidae</taxon>
        <taxon>Eurotiales</taxon>
        <taxon>Aspergillaceae</taxon>
        <taxon>Penicillium</taxon>
    </lineage>
</organism>
<keyword evidence="1" id="KW-0805">Transcription regulation</keyword>
<keyword evidence="4" id="KW-0539">Nucleus</keyword>
<dbReference type="InterPro" id="IPR036864">
    <property type="entry name" value="Zn2-C6_fun-type_DNA-bd_sf"/>
</dbReference>
<protein>
    <recommendedName>
        <fullName evidence="6">Zn(2)-C6 fungal-type domain-containing protein</fullName>
    </recommendedName>
</protein>
<comment type="caution">
    <text evidence="7">The sequence shown here is derived from an EMBL/GenBank/DDBJ whole genome shotgun (WGS) entry which is preliminary data.</text>
</comment>
<dbReference type="GO" id="GO:0000981">
    <property type="term" value="F:DNA-binding transcription factor activity, RNA polymerase II-specific"/>
    <property type="evidence" value="ECO:0007669"/>
    <property type="project" value="InterPro"/>
</dbReference>
<dbReference type="RefSeq" id="XP_056485565.1">
    <property type="nucleotide sequence ID" value="XM_056634945.1"/>
</dbReference>
<dbReference type="GO" id="GO:0003677">
    <property type="term" value="F:DNA binding"/>
    <property type="evidence" value="ECO:0007669"/>
    <property type="project" value="UniProtKB-KW"/>
</dbReference>
<dbReference type="GO" id="GO:0045944">
    <property type="term" value="P:positive regulation of transcription by RNA polymerase II"/>
    <property type="evidence" value="ECO:0007669"/>
    <property type="project" value="TreeGrafter"/>
</dbReference>
<reference evidence="7" key="1">
    <citation type="submission" date="2022-12" db="EMBL/GenBank/DDBJ databases">
        <authorList>
            <person name="Petersen C."/>
        </authorList>
    </citation>
    <scope>NUCLEOTIDE SEQUENCE</scope>
    <source>
        <strain evidence="7">IBT 29677</strain>
    </source>
</reference>
<dbReference type="GO" id="GO:0009074">
    <property type="term" value="P:aromatic amino acid family catabolic process"/>
    <property type="evidence" value="ECO:0007669"/>
    <property type="project" value="TreeGrafter"/>
</dbReference>
<evidence type="ECO:0000256" key="4">
    <source>
        <dbReference type="ARBA" id="ARBA00023242"/>
    </source>
</evidence>
<evidence type="ECO:0000256" key="1">
    <source>
        <dbReference type="ARBA" id="ARBA00023015"/>
    </source>
</evidence>
<gene>
    <name evidence="7" type="ORF">N7509_010308</name>
</gene>
<dbReference type="FunFam" id="4.10.240.10:FF:000032">
    <property type="entry name" value="Related to ARO80-positive transcription regulator of ARO9 and ARO10"/>
    <property type="match status" value="1"/>
</dbReference>
<evidence type="ECO:0000259" key="6">
    <source>
        <dbReference type="PROSITE" id="PS50048"/>
    </source>
</evidence>
<dbReference type="GeneID" id="81373925"/>
<evidence type="ECO:0000313" key="8">
    <source>
        <dbReference type="Proteomes" id="UP001147747"/>
    </source>
</evidence>
<keyword evidence="3" id="KW-0804">Transcription</keyword>
<reference evidence="7" key="2">
    <citation type="journal article" date="2023" name="IMA Fungus">
        <title>Comparative genomic study of the Penicillium genus elucidates a diverse pangenome and 15 lateral gene transfer events.</title>
        <authorList>
            <person name="Petersen C."/>
            <person name="Sorensen T."/>
            <person name="Nielsen M.R."/>
            <person name="Sondergaard T.E."/>
            <person name="Sorensen J.L."/>
            <person name="Fitzpatrick D.A."/>
            <person name="Frisvad J.C."/>
            <person name="Nielsen K.L."/>
        </authorList>
    </citation>
    <scope>NUCLEOTIDE SEQUENCE</scope>
    <source>
        <strain evidence="7">IBT 29677</strain>
    </source>
</reference>
<proteinExistence type="predicted"/>
<dbReference type="CDD" id="cd00067">
    <property type="entry name" value="GAL4"/>
    <property type="match status" value="1"/>
</dbReference>
<feature type="region of interest" description="Disordered" evidence="5">
    <location>
        <begin position="739"/>
        <end position="770"/>
    </location>
</feature>
<dbReference type="SMART" id="SM00066">
    <property type="entry name" value="GAL4"/>
    <property type="match status" value="1"/>
</dbReference>
<feature type="domain" description="Zn(2)-C6 fungal-type" evidence="6">
    <location>
        <begin position="19"/>
        <end position="57"/>
    </location>
</feature>
<dbReference type="AlphaFoldDB" id="A0A9W9VR42"/>
<sequence length="856" mass="96262">MDGARPSRPDRPYQRTYKACIPCRARKAKCDLGTGPDGLPIGPPCARCRREMRECVFPEKRAWERSRKRGHSFDDNDQTVSPVGEHGVDGTSPETVKRQFTQAPQSGHYPDTTSPFQQGWSFPGHQQSPHNSHGSQVGVSPAQGTDTMMHANHSPSQSYHDHRHRSSSTLANSMMRTVVASGNDALNILFEAATAQDQEDTTSNEVDTPLRAGSKSSGPNGKARSTPRDFESPNFEPPPKNVGPVTISVVAPETLSVWEACRFVKMGWFTAREAVTFIDLFFKNMSCLSPILTDFYSNHRNHYWLISREPVLCCTILMVSSRYHILPGAGGESRNFFIHHRLWQHCQQLTMRLIFGQEKSTKSKVRSLGTVEALLIMAEWHPRSLHFPPETDGWDDDLIPSAAKSSEETTSESTTANRWLEDMIEPSRRSDQMSWMLLGCALSLAHELGIFETEESDSPSEEQEWKEQMALRRQRVQRLLYVYINQLAWRIGCMSPIPQSLNHAVLGGRKPRWLSQPGSTWLIFMDSWIELTKLAQSVTDMFFPSAKFARQQLHSGRYVGLLEHFRPLLNQWKDKYLQPQVLDKAFYNDLFIEYHFVRVYTHSVGMQAVVERVVADADPNNFDEVRPMTIDPTDYDYIQEVIDGCCQILQKVVHLAEVGALRFSPVRIVLRITSASIFLMKALSLGTRQAVLQESLEVLERSISALKSNALDDVHLSTRYATLLELHVSRLRRNLLASSKNPKTSRGATRRSSMGPPLWPENGGDRTNHLSTPVSQELTSSDLGFIPSINEMADDWLSLPFDPSMAPFGMSNGGQFPMCEGGRLRLHLEPAIVRIGTRKPGKVNSGGRPAHTVASP</sequence>
<dbReference type="CDD" id="cd12148">
    <property type="entry name" value="fungal_TF_MHR"/>
    <property type="match status" value="1"/>
</dbReference>
<dbReference type="InterPro" id="IPR052780">
    <property type="entry name" value="AAA_Catabolism_Regulators"/>
</dbReference>
<dbReference type="PROSITE" id="PS50048">
    <property type="entry name" value="ZN2_CY6_FUNGAL_2"/>
    <property type="match status" value="1"/>
</dbReference>
<dbReference type="GO" id="GO:0005634">
    <property type="term" value="C:nucleus"/>
    <property type="evidence" value="ECO:0007669"/>
    <property type="project" value="TreeGrafter"/>
</dbReference>
<dbReference type="PANTHER" id="PTHR31644">
    <property type="entry name" value="TRANSCRIPTIONAL ACTIVATOR ARO80-RELATED"/>
    <property type="match status" value="1"/>
</dbReference>
<dbReference type="InterPro" id="IPR001138">
    <property type="entry name" value="Zn2Cys6_DnaBD"/>
</dbReference>
<feature type="region of interest" description="Disordered" evidence="5">
    <location>
        <begin position="397"/>
        <end position="419"/>
    </location>
</feature>
<dbReference type="SUPFAM" id="SSF57701">
    <property type="entry name" value="Zn2/Cys6 DNA-binding domain"/>
    <property type="match status" value="1"/>
</dbReference>
<dbReference type="Proteomes" id="UP001147747">
    <property type="component" value="Unassembled WGS sequence"/>
</dbReference>
<evidence type="ECO:0000256" key="2">
    <source>
        <dbReference type="ARBA" id="ARBA00023125"/>
    </source>
</evidence>